<comment type="catalytic activity">
    <reaction evidence="5">
        <text>adenine + H2O + H(+) = hypoxanthine + NH4(+)</text>
        <dbReference type="Rhea" id="RHEA:23688"/>
        <dbReference type="ChEBI" id="CHEBI:15377"/>
        <dbReference type="ChEBI" id="CHEBI:15378"/>
        <dbReference type="ChEBI" id="CHEBI:16708"/>
        <dbReference type="ChEBI" id="CHEBI:17368"/>
        <dbReference type="ChEBI" id="CHEBI:28938"/>
        <dbReference type="EC" id="3.5.4.2"/>
    </reaction>
</comment>
<dbReference type="InterPro" id="IPR006330">
    <property type="entry name" value="Ado/ade_deaminase"/>
</dbReference>
<dbReference type="OrthoDB" id="105475at2"/>
<dbReference type="PANTHER" id="PTHR43114">
    <property type="entry name" value="ADENINE DEAMINASE"/>
    <property type="match status" value="1"/>
</dbReference>
<dbReference type="PANTHER" id="PTHR43114:SF6">
    <property type="entry name" value="ADENINE DEAMINASE"/>
    <property type="match status" value="1"/>
</dbReference>
<dbReference type="Pfam" id="PF00962">
    <property type="entry name" value="A_deaminase"/>
    <property type="match status" value="1"/>
</dbReference>
<evidence type="ECO:0000256" key="3">
    <source>
        <dbReference type="ARBA" id="ARBA00022833"/>
    </source>
</evidence>
<gene>
    <name evidence="7" type="ORF">L602_000700000160</name>
</gene>
<dbReference type="GO" id="GO:0006146">
    <property type="term" value="P:adenine catabolic process"/>
    <property type="evidence" value="ECO:0007669"/>
    <property type="project" value="UniProtKB-UniRule"/>
</dbReference>
<evidence type="ECO:0000313" key="8">
    <source>
        <dbReference type="Proteomes" id="UP000318141"/>
    </source>
</evidence>
<evidence type="ECO:0000256" key="4">
    <source>
        <dbReference type="ARBA" id="ARBA00023080"/>
    </source>
</evidence>
<dbReference type="NCBIfam" id="TIGR01430">
    <property type="entry name" value="aden_deam"/>
    <property type="match status" value="1"/>
</dbReference>
<sequence length="354" mass="39364">MTLDAALAERIRQTPKAELHVHIEGTLEPELIFRLAQRNRVKLPYASVEALRSAYAFTDLQSFLDIYYAGASVLLTEEDFFDMTMAYVQRAAADNVRHAEIFFDPQTHTARGVDIEVVIDGIADALAQAHTQYHFSSSLILCFLRHLSEEDAFATLEAALPYRDRFIGVGLDSSERGNPPEKFARVFARARELGLHLVAHAGEEGPAQYVSDALDILKVERIDHGVRAIDDPALVQRLARERIALTVCPLSNQKLKVYPDLRDHSLKQLLDAGVPVTLHSDDPAYFGGYMNANWEAAFEALPLTDADAYQLARNSFEASFLPPARKADYLAQVERFWHGTPSTFPANPATAPSA</sequence>
<feature type="binding site" evidence="5">
    <location>
        <position position="281"/>
    </location>
    <ligand>
        <name>Zn(2+)</name>
        <dbReference type="ChEBI" id="CHEBI:29105"/>
        <note>catalytic</note>
    </ligand>
</feature>
<feature type="binding site" evidence="5">
    <location>
        <position position="200"/>
    </location>
    <ligand>
        <name>Zn(2+)</name>
        <dbReference type="ChEBI" id="CHEBI:29105"/>
        <note>catalytic</note>
    </ligand>
</feature>
<evidence type="ECO:0000313" key="7">
    <source>
        <dbReference type="EMBL" id="TWG79200.1"/>
    </source>
</evidence>
<dbReference type="AlphaFoldDB" id="A0A562B2T0"/>
<proteinExistence type="inferred from homology"/>
<evidence type="ECO:0000256" key="5">
    <source>
        <dbReference type="HAMAP-Rule" id="MF_01962"/>
    </source>
</evidence>
<keyword evidence="8" id="KW-1185">Reference proteome</keyword>
<dbReference type="NCBIfam" id="NF006850">
    <property type="entry name" value="PRK09358.1-6"/>
    <property type="match status" value="1"/>
</dbReference>
<evidence type="ECO:0000256" key="1">
    <source>
        <dbReference type="ARBA" id="ARBA00022723"/>
    </source>
</evidence>
<keyword evidence="1 5" id="KW-0479">Metal-binding</keyword>
<feature type="active site" description="Proton donor" evidence="5">
    <location>
        <position position="203"/>
    </location>
</feature>
<dbReference type="CDD" id="cd01320">
    <property type="entry name" value="ADA"/>
    <property type="match status" value="1"/>
</dbReference>
<keyword evidence="3 5" id="KW-0862">Zinc</keyword>
<dbReference type="InterPro" id="IPR032466">
    <property type="entry name" value="Metal_Hydrolase"/>
</dbReference>
<accession>A0A562B2T0</accession>
<comment type="similarity">
    <text evidence="5">Belongs to the metallo-dependent hydrolases superfamily. Adenosine and AMP deaminases family. Adenine deaminase type 2 subfamily.</text>
</comment>
<dbReference type="InterPro" id="IPR001365">
    <property type="entry name" value="A_deaminase_dom"/>
</dbReference>
<name>A0A562B2T0_9BURK</name>
<comment type="caution">
    <text evidence="7">The sequence shown here is derived from an EMBL/GenBank/DDBJ whole genome shotgun (WGS) entry which is preliminary data.</text>
</comment>
<dbReference type="GO" id="GO:0005829">
    <property type="term" value="C:cytosol"/>
    <property type="evidence" value="ECO:0007669"/>
    <property type="project" value="TreeGrafter"/>
</dbReference>
<dbReference type="GO" id="GO:0043103">
    <property type="term" value="P:hypoxanthine salvage"/>
    <property type="evidence" value="ECO:0007669"/>
    <property type="project" value="UniProtKB-UniRule"/>
</dbReference>
<dbReference type="Gene3D" id="3.20.20.140">
    <property type="entry name" value="Metal-dependent hydrolases"/>
    <property type="match status" value="1"/>
</dbReference>
<feature type="binding site" evidence="5">
    <location>
        <position position="22"/>
    </location>
    <ligand>
        <name>Zn(2+)</name>
        <dbReference type="ChEBI" id="CHEBI:29105"/>
        <note>catalytic</note>
    </ligand>
</feature>
<protein>
    <recommendedName>
        <fullName evidence="5">Adenine deaminase</fullName>
        <shortName evidence="5">ADE</shortName>
        <ecNumber evidence="5">3.5.4.2</ecNumber>
    </recommendedName>
    <alternativeName>
        <fullName evidence="5">Adenine aminohydrolase</fullName>
        <shortName evidence="5">AAH</shortName>
    </alternativeName>
</protein>
<feature type="binding site" evidence="5">
    <location>
        <position position="282"/>
    </location>
    <ligand>
        <name>substrate</name>
    </ligand>
</feature>
<reference evidence="7 8" key="1">
    <citation type="submission" date="2019-07" db="EMBL/GenBank/DDBJ databases">
        <title>Genome sequencing of lignin-degrading bacterial isolates.</title>
        <authorList>
            <person name="Gladden J."/>
        </authorList>
    </citation>
    <scope>NUCLEOTIDE SEQUENCE [LARGE SCALE GENOMIC DNA]</scope>
    <source>
        <strain evidence="7 8">J11</strain>
    </source>
</reference>
<feature type="binding site" evidence="5">
    <location>
        <position position="20"/>
    </location>
    <ligand>
        <name>Zn(2+)</name>
        <dbReference type="ChEBI" id="CHEBI:29105"/>
        <note>catalytic</note>
    </ligand>
</feature>
<organism evidence="7 8">
    <name type="scientific">Cupriavidus gilardii J11</name>
    <dbReference type="NCBI Taxonomy" id="936133"/>
    <lineage>
        <taxon>Bacteria</taxon>
        <taxon>Pseudomonadati</taxon>
        <taxon>Pseudomonadota</taxon>
        <taxon>Betaproteobacteria</taxon>
        <taxon>Burkholderiales</taxon>
        <taxon>Burkholderiaceae</taxon>
        <taxon>Cupriavidus</taxon>
    </lineage>
</organism>
<feature type="site" description="Important for catalytic activity" evidence="5">
    <location>
        <position position="224"/>
    </location>
</feature>
<dbReference type="GO" id="GO:0000034">
    <property type="term" value="F:adenine deaminase activity"/>
    <property type="evidence" value="ECO:0007669"/>
    <property type="project" value="UniProtKB-UniRule"/>
</dbReference>
<dbReference type="GO" id="GO:0009117">
    <property type="term" value="P:nucleotide metabolic process"/>
    <property type="evidence" value="ECO:0007669"/>
    <property type="project" value="UniProtKB-KW"/>
</dbReference>
<dbReference type="EMBL" id="VLJN01000065">
    <property type="protein sequence ID" value="TWG79200.1"/>
    <property type="molecule type" value="Genomic_DNA"/>
</dbReference>
<comment type="function">
    <text evidence="5">Catalyzes the hydrolytic deamination of adenine to hypoxanthine. Plays an important role in the purine salvage pathway and in nitrogen catabolism.</text>
</comment>
<dbReference type="FunFam" id="3.20.20.140:FF:000039">
    <property type="entry name" value="Adenine deaminase"/>
    <property type="match status" value="1"/>
</dbReference>
<evidence type="ECO:0000256" key="2">
    <source>
        <dbReference type="ARBA" id="ARBA00022801"/>
    </source>
</evidence>
<dbReference type="HAMAP" id="MF_01962">
    <property type="entry name" value="Adenine_deaminase"/>
    <property type="match status" value="1"/>
</dbReference>
<comment type="cofactor">
    <cofactor evidence="5">
        <name>Zn(2+)</name>
        <dbReference type="ChEBI" id="CHEBI:29105"/>
    </cofactor>
    <text evidence="5">Binds 1 zinc ion per subunit.</text>
</comment>
<dbReference type="SUPFAM" id="SSF51556">
    <property type="entry name" value="Metallo-dependent hydrolases"/>
    <property type="match status" value="1"/>
</dbReference>
<dbReference type="GO" id="GO:0008270">
    <property type="term" value="F:zinc ion binding"/>
    <property type="evidence" value="ECO:0007669"/>
    <property type="project" value="UniProtKB-UniRule"/>
</dbReference>
<dbReference type="InterPro" id="IPR028892">
    <property type="entry name" value="ADE"/>
</dbReference>
<evidence type="ECO:0000259" key="6">
    <source>
        <dbReference type="Pfam" id="PF00962"/>
    </source>
</evidence>
<dbReference type="Proteomes" id="UP000318141">
    <property type="component" value="Unassembled WGS sequence"/>
</dbReference>
<dbReference type="EC" id="3.5.4.2" evidence="5"/>
<keyword evidence="2 5" id="KW-0378">Hydrolase</keyword>
<feature type="domain" description="Adenosine deaminase" evidence="6">
    <location>
        <begin position="15"/>
        <end position="334"/>
    </location>
</feature>
<keyword evidence="4 5" id="KW-0546">Nucleotide metabolism</keyword>